<reference evidence="2" key="1">
    <citation type="submission" date="2022-11" db="UniProtKB">
        <authorList>
            <consortium name="WormBaseParasite"/>
        </authorList>
    </citation>
    <scope>IDENTIFICATION</scope>
</reference>
<accession>A0A915HXM0</accession>
<proteinExistence type="predicted"/>
<sequence>MYICNRFTLRLTIFNEDLHMETTVEEIQIDDTHYPSNLHSGFHLYLPLLGYIHFQNRLSFVAPIYAYPLPTTAAMHALTADELLDQPMSTTTPEPSDDELLETPIFDLNIAK</sequence>
<name>A0A915HXM0_ROMCU</name>
<protein>
    <submittedName>
        <fullName evidence="2">Uncharacterized protein</fullName>
    </submittedName>
</protein>
<evidence type="ECO:0000313" key="1">
    <source>
        <dbReference type="Proteomes" id="UP000887565"/>
    </source>
</evidence>
<organism evidence="1 2">
    <name type="scientific">Romanomermis culicivorax</name>
    <name type="common">Nematode worm</name>
    <dbReference type="NCBI Taxonomy" id="13658"/>
    <lineage>
        <taxon>Eukaryota</taxon>
        <taxon>Metazoa</taxon>
        <taxon>Ecdysozoa</taxon>
        <taxon>Nematoda</taxon>
        <taxon>Enoplea</taxon>
        <taxon>Dorylaimia</taxon>
        <taxon>Mermithida</taxon>
        <taxon>Mermithoidea</taxon>
        <taxon>Mermithidae</taxon>
        <taxon>Romanomermis</taxon>
    </lineage>
</organism>
<dbReference type="Proteomes" id="UP000887565">
    <property type="component" value="Unplaced"/>
</dbReference>
<dbReference type="WBParaSite" id="nRc.2.0.1.t06041-RA">
    <property type="protein sequence ID" value="nRc.2.0.1.t06041-RA"/>
    <property type="gene ID" value="nRc.2.0.1.g06041"/>
</dbReference>
<keyword evidence="1" id="KW-1185">Reference proteome</keyword>
<dbReference type="AlphaFoldDB" id="A0A915HXM0"/>
<evidence type="ECO:0000313" key="2">
    <source>
        <dbReference type="WBParaSite" id="nRc.2.0.1.t06041-RA"/>
    </source>
</evidence>